<organism evidence="1 2">
    <name type="scientific">Candidatus Roizmanbacteria bacterium CG_4_10_14_0_8_um_filter_39_9</name>
    <dbReference type="NCBI Taxonomy" id="1974829"/>
    <lineage>
        <taxon>Bacteria</taxon>
        <taxon>Candidatus Roizmaniibacteriota</taxon>
    </lineage>
</organism>
<name>A0A2M7QCD9_9BACT</name>
<comment type="caution">
    <text evidence="1">The sequence shown here is derived from an EMBL/GenBank/DDBJ whole genome shotgun (WGS) entry which is preliminary data.</text>
</comment>
<dbReference type="EMBL" id="PFLF01000075">
    <property type="protein sequence ID" value="PIY68896.1"/>
    <property type="molecule type" value="Genomic_DNA"/>
</dbReference>
<gene>
    <name evidence="1" type="ORF">COY90_03540</name>
</gene>
<proteinExistence type="predicted"/>
<evidence type="ECO:0000313" key="2">
    <source>
        <dbReference type="Proteomes" id="UP000230108"/>
    </source>
</evidence>
<sequence length="205" mass="24423">MSQFYQNIITQKSWELLLSIKKQFHFTLIGGWAVFLYTDNLKSKDIDIIIDFESLQKLKSNYEIHKNERLKKYEIKQEAIDIDIYLPYYSWLGLPVEKITPYTEVVETFTVVKKEILLFTKLQAYIERKASVKGQKDKIDILSLILLSDFDFGFFKDFLSTNNKIAHIKTLYNMIIETKEVDELSLNRHFFSQKKKEILNKLSWK</sequence>
<dbReference type="InterPro" id="IPR043519">
    <property type="entry name" value="NT_sf"/>
</dbReference>
<evidence type="ECO:0000313" key="1">
    <source>
        <dbReference type="EMBL" id="PIY68896.1"/>
    </source>
</evidence>
<dbReference type="Proteomes" id="UP000230108">
    <property type="component" value="Unassembled WGS sequence"/>
</dbReference>
<accession>A0A2M7QCD9</accession>
<reference evidence="2" key="1">
    <citation type="submission" date="2017-09" db="EMBL/GenBank/DDBJ databases">
        <title>Depth-based differentiation of microbial function through sediment-hosted aquifers and enrichment of novel symbionts in the deep terrestrial subsurface.</title>
        <authorList>
            <person name="Probst A.J."/>
            <person name="Ladd B."/>
            <person name="Jarett J.K."/>
            <person name="Geller-Mcgrath D.E."/>
            <person name="Sieber C.M.K."/>
            <person name="Emerson J.B."/>
            <person name="Anantharaman K."/>
            <person name="Thomas B.C."/>
            <person name="Malmstrom R."/>
            <person name="Stieglmeier M."/>
            <person name="Klingl A."/>
            <person name="Woyke T."/>
            <person name="Ryan C.M."/>
            <person name="Banfield J.F."/>
        </authorList>
    </citation>
    <scope>NUCLEOTIDE SEQUENCE [LARGE SCALE GENOMIC DNA]</scope>
</reference>
<dbReference type="SUPFAM" id="SSF81301">
    <property type="entry name" value="Nucleotidyltransferase"/>
    <property type="match status" value="1"/>
</dbReference>
<dbReference type="AlphaFoldDB" id="A0A2M7QCD9"/>
<protein>
    <submittedName>
        <fullName evidence="1">Uncharacterized protein</fullName>
    </submittedName>
</protein>